<sequence>MRRITRAIATLTAGFAAAAPLPAPPPLHQGWIMTRADGTRCLTGGAVGSILSTRPCSPETPGQDWFQASTGAFYNGPNCIRAEGTVVRVAACDGADPAQDWWFVSVIRSGRYGPCLTEETIDRSGTGVVRLRTCTWRRDQKWRSAS</sequence>
<feature type="domain" description="Ricin B lectin" evidence="2">
    <location>
        <begin position="38"/>
        <end position="142"/>
    </location>
</feature>
<feature type="chain" id="PRO_5046016156" evidence="1">
    <location>
        <begin position="19"/>
        <end position="146"/>
    </location>
</feature>
<dbReference type="PROSITE" id="PS50231">
    <property type="entry name" value="RICIN_B_LECTIN"/>
    <property type="match status" value="1"/>
</dbReference>
<reference evidence="3 4" key="1">
    <citation type="submission" date="2023-06" db="EMBL/GenBank/DDBJ databases">
        <authorList>
            <person name="Yushchuk O."/>
            <person name="Binda E."/>
            <person name="Ruckert-Reed C."/>
            <person name="Fedorenko V."/>
            <person name="Kalinowski J."/>
            <person name="Marinelli F."/>
        </authorList>
    </citation>
    <scope>NUCLEOTIDE SEQUENCE [LARGE SCALE GENOMIC DNA]</scope>
    <source>
        <strain evidence="3 4">NRRL 3884</strain>
    </source>
</reference>
<evidence type="ECO:0000313" key="3">
    <source>
        <dbReference type="EMBL" id="WIM94549.1"/>
    </source>
</evidence>
<dbReference type="Pfam" id="PF00652">
    <property type="entry name" value="Ricin_B_lectin"/>
    <property type="match status" value="1"/>
</dbReference>
<dbReference type="Proteomes" id="UP001240150">
    <property type="component" value="Chromosome"/>
</dbReference>
<keyword evidence="4" id="KW-1185">Reference proteome</keyword>
<evidence type="ECO:0000256" key="1">
    <source>
        <dbReference type="SAM" id="SignalP"/>
    </source>
</evidence>
<proteinExistence type="predicted"/>
<protein>
    <submittedName>
        <fullName evidence="3">RICIN domain-containing protein</fullName>
    </submittedName>
</protein>
<accession>A0ABY8W9K9</accession>
<dbReference type="InterPro" id="IPR035992">
    <property type="entry name" value="Ricin_B-like_lectins"/>
</dbReference>
<dbReference type="SUPFAM" id="SSF50370">
    <property type="entry name" value="Ricin B-like lectins"/>
    <property type="match status" value="1"/>
</dbReference>
<name>A0ABY8W9K9_9ACTN</name>
<keyword evidence="1" id="KW-0732">Signal</keyword>
<evidence type="ECO:0000259" key="2">
    <source>
        <dbReference type="Pfam" id="PF00652"/>
    </source>
</evidence>
<dbReference type="InterPro" id="IPR000772">
    <property type="entry name" value="Ricin_B_lectin"/>
</dbReference>
<feature type="signal peptide" evidence="1">
    <location>
        <begin position="1"/>
        <end position="18"/>
    </location>
</feature>
<dbReference type="RefSeq" id="WP_284915767.1">
    <property type="nucleotide sequence ID" value="NZ_CP126980.1"/>
</dbReference>
<evidence type="ECO:0000313" key="4">
    <source>
        <dbReference type="Proteomes" id="UP001240150"/>
    </source>
</evidence>
<dbReference type="EMBL" id="CP126980">
    <property type="protein sequence ID" value="WIM94549.1"/>
    <property type="molecule type" value="Genomic_DNA"/>
</dbReference>
<gene>
    <name evidence="3" type="ORF">ACTOB_006580</name>
</gene>
<organism evidence="3 4">
    <name type="scientific">Actinoplanes oblitus</name>
    <dbReference type="NCBI Taxonomy" id="3040509"/>
    <lineage>
        <taxon>Bacteria</taxon>
        <taxon>Bacillati</taxon>
        <taxon>Actinomycetota</taxon>
        <taxon>Actinomycetes</taxon>
        <taxon>Micromonosporales</taxon>
        <taxon>Micromonosporaceae</taxon>
        <taxon>Actinoplanes</taxon>
    </lineage>
</organism>
<dbReference type="Gene3D" id="2.80.10.50">
    <property type="match status" value="1"/>
</dbReference>